<name>A0A7R7WKN9_ASPKA</name>
<dbReference type="GO" id="GO:0008483">
    <property type="term" value="F:transaminase activity"/>
    <property type="evidence" value="ECO:0007669"/>
    <property type="project" value="TreeGrafter"/>
</dbReference>
<dbReference type="Gene3D" id="3.90.1150.10">
    <property type="entry name" value="Aspartate Aminotransferase, domain 1"/>
    <property type="match status" value="1"/>
</dbReference>
<evidence type="ECO:0000313" key="4">
    <source>
        <dbReference type="Proteomes" id="UP000661280"/>
    </source>
</evidence>
<dbReference type="CDD" id="cd00609">
    <property type="entry name" value="AAT_like"/>
    <property type="match status" value="1"/>
</dbReference>
<dbReference type="InterPro" id="IPR050478">
    <property type="entry name" value="Ethylene_sulfur-biosynth"/>
</dbReference>
<dbReference type="Proteomes" id="UP000661280">
    <property type="component" value="Chromosome 8"/>
</dbReference>
<accession>A0A7R7WKN9</accession>
<keyword evidence="4" id="KW-1185">Reference proteome</keyword>
<dbReference type="GeneID" id="64966089"/>
<dbReference type="InterPro" id="IPR015421">
    <property type="entry name" value="PyrdxlP-dep_Trfase_major"/>
</dbReference>
<dbReference type="AlphaFoldDB" id="A0A7R7WKN9"/>
<dbReference type="Pfam" id="PF00155">
    <property type="entry name" value="Aminotran_1_2"/>
    <property type="match status" value="1"/>
</dbReference>
<evidence type="ECO:0000313" key="3">
    <source>
        <dbReference type="EMBL" id="BCS04768.1"/>
    </source>
</evidence>
<dbReference type="PANTHER" id="PTHR43795">
    <property type="entry name" value="BIFUNCTIONAL ASPARTATE AMINOTRANSFERASE AND GLUTAMATE/ASPARTATE-PREPHENATE AMINOTRANSFERASE-RELATED"/>
    <property type="match status" value="1"/>
</dbReference>
<protein>
    <recommendedName>
        <fullName evidence="2">Aminotransferase class I/classII large domain-containing protein</fullName>
    </recommendedName>
</protein>
<feature type="domain" description="Aminotransferase class I/classII large" evidence="2">
    <location>
        <begin position="103"/>
        <end position="500"/>
    </location>
</feature>
<dbReference type="OrthoDB" id="7042322at2759"/>
<dbReference type="EMBL" id="AP024432">
    <property type="protein sequence ID" value="BCS04768.1"/>
    <property type="molecule type" value="Genomic_DNA"/>
</dbReference>
<dbReference type="GO" id="GO:0030170">
    <property type="term" value="F:pyridoxal phosphate binding"/>
    <property type="evidence" value="ECO:0007669"/>
    <property type="project" value="InterPro"/>
</dbReference>
<dbReference type="Gene3D" id="3.40.640.10">
    <property type="entry name" value="Type I PLP-dependent aspartate aminotransferase-like (Major domain)"/>
    <property type="match status" value="1"/>
</dbReference>
<dbReference type="SUPFAM" id="SSF53383">
    <property type="entry name" value="PLP-dependent transferases"/>
    <property type="match status" value="1"/>
</dbReference>
<dbReference type="KEGG" id="aluc:AKAW2_80569A"/>
<dbReference type="InterPro" id="IPR004839">
    <property type="entry name" value="Aminotransferase_I/II_large"/>
</dbReference>
<keyword evidence="1" id="KW-0663">Pyridoxal phosphate</keyword>
<reference evidence="3" key="2">
    <citation type="submission" date="2021-02" db="EMBL/GenBank/DDBJ databases">
        <title>Aspergillus luchuensis mut. kawachii IFO 4304 genome sequence.</title>
        <authorList>
            <person name="Mori K."/>
            <person name="Kadooka C."/>
            <person name="Goto M."/>
            <person name="Futagami T."/>
        </authorList>
    </citation>
    <scope>NUCLEOTIDE SEQUENCE</scope>
    <source>
        <strain evidence="3">IFO 4308</strain>
    </source>
</reference>
<sequence length="516" mass="57485">MPAAAPTRVERAFLSKAQFLISTSSKVAFHILGCRAVLPAMNSNLGSVANDAHVQSMLNKYHLSTRGACNYAYRDVWGPREKSMGDPWSPANPAGTVILRLAENSLMHKEVGEFLRAQMNVSPVEHLTYSTGPRGSRRLRRAAAAFLTERFHSQKHTTYHNILVTPGLASAIDGITFAICNEGDGILIPQPLYNGFKVDILNRSNVRVVGVKYEGIEGFTGLDDLFLPDVNKVALETALRQAKDEGINIRALLVSNPHNPLGRCYPPETLREFASFCGKNDLHFISDEIYAFSVFPNPKIPKPTPFTSILALNLHGVIDPARMHILYGASKDFCANGLRMGFVCTNNEGIMGAMSSIGIFSWSPHVLQDAWAAMMEDKQWVERFMTQKRDLMVDRYKMITAFLSKHGIPYYEMNAGLFVWVDLRHLLVSKSSAQQSDYSAVRVTSPDAPVNLQRELRIAEICVKNGVMIAPGHVYLPEEHGWFRITFTVGKEALEEGLNRFLASIKEIEAESQDRI</sequence>
<dbReference type="InterPro" id="IPR015422">
    <property type="entry name" value="PyrdxlP-dep_Trfase_small"/>
</dbReference>
<dbReference type="GO" id="GO:0006520">
    <property type="term" value="P:amino acid metabolic process"/>
    <property type="evidence" value="ECO:0007669"/>
    <property type="project" value="TreeGrafter"/>
</dbReference>
<dbReference type="PRINTS" id="PR00753">
    <property type="entry name" value="ACCSYNTHASE"/>
</dbReference>
<evidence type="ECO:0000259" key="2">
    <source>
        <dbReference type="Pfam" id="PF00155"/>
    </source>
</evidence>
<gene>
    <name evidence="3" type="ORF">AKAW2_80569A</name>
</gene>
<organism evidence="3 4">
    <name type="scientific">Aspergillus kawachii</name>
    <name type="common">White koji mold</name>
    <name type="synonym">Aspergillus awamori var. kawachi</name>
    <dbReference type="NCBI Taxonomy" id="1069201"/>
    <lineage>
        <taxon>Eukaryota</taxon>
        <taxon>Fungi</taxon>
        <taxon>Dikarya</taxon>
        <taxon>Ascomycota</taxon>
        <taxon>Pezizomycotina</taxon>
        <taxon>Eurotiomycetes</taxon>
        <taxon>Eurotiomycetidae</taxon>
        <taxon>Eurotiales</taxon>
        <taxon>Aspergillaceae</taxon>
        <taxon>Aspergillus</taxon>
        <taxon>Aspergillus subgen. Circumdati</taxon>
    </lineage>
</organism>
<dbReference type="RefSeq" id="XP_041548530.1">
    <property type="nucleotide sequence ID" value="XM_041681604.1"/>
</dbReference>
<dbReference type="PANTHER" id="PTHR43795:SF39">
    <property type="entry name" value="AMINOTRANSFERASE CLASS I_CLASSII DOMAIN-CONTAINING PROTEIN"/>
    <property type="match status" value="1"/>
</dbReference>
<reference evidence="3" key="1">
    <citation type="submission" date="2021-01" db="EMBL/GenBank/DDBJ databases">
        <authorList>
            <consortium name="Aspergillus luchuensis mut. kawachii IFO 4304 genome sequencing consortium"/>
            <person name="Kazuki M."/>
            <person name="Futagami T."/>
        </authorList>
    </citation>
    <scope>NUCLEOTIDE SEQUENCE</scope>
    <source>
        <strain evidence="3">IFO 4308</strain>
    </source>
</reference>
<proteinExistence type="predicted"/>
<evidence type="ECO:0000256" key="1">
    <source>
        <dbReference type="ARBA" id="ARBA00022898"/>
    </source>
</evidence>
<dbReference type="InterPro" id="IPR015424">
    <property type="entry name" value="PyrdxlP-dep_Trfase"/>
</dbReference>